<sequence>MMRHWDDECEDAISSVTKYYLVDDDEKPVCYSVLPIQCREDQKPVPPDREIILHGYTSSGSQMVYKQFLLAFLGKAFTEDMDVGSVKKKTKHNVIDDWEESVEEETHTEVDDSVCAIVIMVVICDGECRRCFHATVADAGVDAKCESLGLSKAEIAVFRCSSCSCGHFYHAECVAELLYPVNEIESEKLQKIIAAGGSFTCPAHKCFKCKQEEDSLVHDLQFAVCRRCPKAYHRKCLLREIAFGYAEKLGLIQRVWDNLLPRNRILVYCLKHDIGKNQTTPIRNHIVFPNVAVKANVQSQSSQQKVPKRKRMNPEEFQKSISVKQRKPDELMAKRFSALRLDSSKRLSSGNASQMIRKDNTKSMIGHSYKQQKVPSSSISSEPPVDTGIEKRMKQLIEETARSISSSDIKKDYKFRAKQALSKVVNTANSLEKAEGSDRAVRKLEEGPSFEYSKDVIEPKILNQITQWKIVNASYTANDFTCLMKQRLEEAGINCSYEDYGVCKSETGPTAEKCDWLSVHQLPTPTKLIIVLNIPFGINSALADKCIDKALGFRPKLPVLFVPEDIKRLEKPEYKLVWEDTERLSSKSLHSSIGISDDEMKIWNSKSPLLQFWSRSDWFAKHKKIVERMPMNHNDSNVESEEEEENQEQEHHNEEVIISDPANEDHDDSPNKLCSMLPSIHAAAGENQSKIGNGNVKPSESKMPITGLLHFAPGPFIPYSQYKHSCCGWIDDDDE</sequence>
<protein>
    <recommendedName>
        <fullName evidence="6">Zinc finger PHD-type domain-containing protein</fullName>
    </recommendedName>
</protein>
<dbReference type="EMBL" id="CM010725">
    <property type="protein sequence ID" value="RZC82612.1"/>
    <property type="molecule type" value="Genomic_DNA"/>
</dbReference>
<feature type="region of interest" description="Disordered" evidence="1">
    <location>
        <begin position="630"/>
        <end position="670"/>
    </location>
</feature>
<evidence type="ECO:0000259" key="3">
    <source>
        <dbReference type="Pfam" id="PF26055"/>
    </source>
</evidence>
<evidence type="ECO:0000313" key="5">
    <source>
        <dbReference type="Proteomes" id="UP000316621"/>
    </source>
</evidence>
<name>A0A4Y7LD43_PAPSO</name>
<evidence type="ECO:0000256" key="1">
    <source>
        <dbReference type="SAM" id="MobiDB-lite"/>
    </source>
</evidence>
<dbReference type="Pfam" id="PF26055">
    <property type="entry name" value="Mtase_EDM2"/>
    <property type="match status" value="1"/>
</dbReference>
<evidence type="ECO:0008006" key="6">
    <source>
        <dbReference type="Google" id="ProtNLM"/>
    </source>
</evidence>
<gene>
    <name evidence="4" type="ORF">C5167_045400</name>
</gene>
<keyword evidence="5" id="KW-1185">Reference proteome</keyword>
<feature type="domain" description="DM2" evidence="3">
    <location>
        <begin position="466"/>
        <end position="626"/>
    </location>
</feature>
<evidence type="ECO:0000313" key="4">
    <source>
        <dbReference type="EMBL" id="RZC82612.1"/>
    </source>
</evidence>
<organism evidence="4 5">
    <name type="scientific">Papaver somniferum</name>
    <name type="common">Opium poppy</name>
    <dbReference type="NCBI Taxonomy" id="3469"/>
    <lineage>
        <taxon>Eukaryota</taxon>
        <taxon>Viridiplantae</taxon>
        <taxon>Streptophyta</taxon>
        <taxon>Embryophyta</taxon>
        <taxon>Tracheophyta</taxon>
        <taxon>Spermatophyta</taxon>
        <taxon>Magnoliopsida</taxon>
        <taxon>Ranunculales</taxon>
        <taxon>Papaveraceae</taxon>
        <taxon>Papaveroideae</taxon>
        <taxon>Papaver</taxon>
    </lineage>
</organism>
<dbReference type="Gene3D" id="3.30.40.10">
    <property type="entry name" value="Zinc/RING finger domain, C3HC4 (zinc finger)"/>
    <property type="match status" value="1"/>
</dbReference>
<dbReference type="STRING" id="3469.A0A4Y7LD43"/>
<dbReference type="Proteomes" id="UP000316621">
    <property type="component" value="Chromosome 11"/>
</dbReference>
<feature type="domain" description="Histone-lysine N-methyltransferase NSD-like PHD zinc finger" evidence="2">
    <location>
        <begin position="144"/>
        <end position="204"/>
    </location>
</feature>
<proteinExistence type="predicted"/>
<dbReference type="PANTHER" id="PTHR46235:SF13">
    <property type="entry name" value="EDM2-LIKE PROTEIN1"/>
    <property type="match status" value="1"/>
</dbReference>
<dbReference type="InterPro" id="IPR055198">
    <property type="entry name" value="NSD_PHD"/>
</dbReference>
<accession>A0A4Y7LD43</accession>
<evidence type="ECO:0000259" key="2">
    <source>
        <dbReference type="Pfam" id="PF22908"/>
    </source>
</evidence>
<dbReference type="InterPro" id="IPR013083">
    <property type="entry name" value="Znf_RING/FYVE/PHD"/>
</dbReference>
<dbReference type="PANTHER" id="PTHR46235">
    <property type="entry name" value="PHD FINGER-CONTAINING PROTEIN DDB_G0268158"/>
    <property type="match status" value="1"/>
</dbReference>
<dbReference type="AlphaFoldDB" id="A0A4Y7LD43"/>
<dbReference type="InterPro" id="IPR058939">
    <property type="entry name" value="Mtase_EDM2"/>
</dbReference>
<feature type="compositionally biased region" description="Acidic residues" evidence="1">
    <location>
        <begin position="638"/>
        <end position="647"/>
    </location>
</feature>
<reference evidence="4 5" key="1">
    <citation type="journal article" date="2018" name="Science">
        <title>The opium poppy genome and morphinan production.</title>
        <authorList>
            <person name="Guo L."/>
            <person name="Winzer T."/>
            <person name="Yang X."/>
            <person name="Li Y."/>
            <person name="Ning Z."/>
            <person name="He Z."/>
            <person name="Teodor R."/>
            <person name="Lu Y."/>
            <person name="Bowser T.A."/>
            <person name="Graham I.A."/>
            <person name="Ye K."/>
        </authorList>
    </citation>
    <scope>NUCLEOTIDE SEQUENCE [LARGE SCALE GENOMIC DNA]</scope>
    <source>
        <strain evidence="5">cv. HN1</strain>
        <tissue evidence="4">Leaves</tissue>
    </source>
</reference>
<dbReference type="Pfam" id="PF22908">
    <property type="entry name" value="PHD_NSD"/>
    <property type="match status" value="1"/>
</dbReference>
<dbReference type="Gramene" id="RZC82612">
    <property type="protein sequence ID" value="RZC82612"/>
    <property type="gene ID" value="C5167_045400"/>
</dbReference>